<keyword evidence="2" id="KW-0808">Transferase</keyword>
<dbReference type="InterPro" id="IPR011009">
    <property type="entry name" value="Kinase-like_dom_sf"/>
</dbReference>
<organism evidence="2 3">
    <name type="scientific">Streptomyces uncialis</name>
    <dbReference type="NCBI Taxonomy" id="1048205"/>
    <lineage>
        <taxon>Bacteria</taxon>
        <taxon>Bacillati</taxon>
        <taxon>Actinomycetota</taxon>
        <taxon>Actinomycetes</taxon>
        <taxon>Kitasatosporales</taxon>
        <taxon>Streptomycetaceae</taxon>
        <taxon>Streptomyces</taxon>
    </lineage>
</organism>
<dbReference type="SUPFAM" id="SSF56112">
    <property type="entry name" value="Protein kinase-like (PK-like)"/>
    <property type="match status" value="1"/>
</dbReference>
<name>A0A1Q4V2E0_9ACTN</name>
<dbReference type="Proteomes" id="UP000186455">
    <property type="component" value="Unassembled WGS sequence"/>
</dbReference>
<comment type="caution">
    <text evidence="2">The sequence shown here is derived from an EMBL/GenBank/DDBJ whole genome shotgun (WGS) entry which is preliminary data.</text>
</comment>
<reference evidence="2 3" key="1">
    <citation type="submission" date="2015-06" db="EMBL/GenBank/DDBJ databases">
        <title>Cloning and characterization of the uncialamcin biosynthetic gene cluster.</title>
        <authorList>
            <person name="Yan X."/>
            <person name="Huang T."/>
            <person name="Ge H."/>
            <person name="Shen B."/>
        </authorList>
    </citation>
    <scope>NUCLEOTIDE SEQUENCE [LARGE SCALE GENOMIC DNA]</scope>
    <source>
        <strain evidence="2 3">DCA2648</strain>
    </source>
</reference>
<evidence type="ECO:0000313" key="2">
    <source>
        <dbReference type="EMBL" id="OKH92003.1"/>
    </source>
</evidence>
<feature type="domain" description="Aminoglycoside phosphotransferase" evidence="1">
    <location>
        <begin position="39"/>
        <end position="244"/>
    </location>
</feature>
<protein>
    <submittedName>
        <fullName evidence="2">Phosphotransferase</fullName>
    </submittedName>
</protein>
<evidence type="ECO:0000313" key="3">
    <source>
        <dbReference type="Proteomes" id="UP000186455"/>
    </source>
</evidence>
<dbReference type="STRING" id="1048205.AB852_27635"/>
<accession>A0A1Q4V2E0</accession>
<sequence length="292" mass="32202">MTATPAVPESAVRDACSQLGLSARDITVIRSHATPVFLLPGANAVARVKPLVEEADSARGVALLRWLTGQGFPAVEPLDVPQPVQCGPYVVTLWVRYSQHRTGAPPPSALGTLLRQLHELPVPPVELSPYQPLASLHDAVTSSSTLSPDDRRWLERAVEESRSDYRALRSPLGQGFVHGDAYPGNTLWDGDTVRLADWDEAAFGPRELDLANTFQGARFGRTRQEIEEFVRHYGHDPSHWPGLRTLITMRDLHTLASFIRRAEGGDPSATAQLSHRLTTLRTGRAQARWDVY</sequence>
<dbReference type="InterPro" id="IPR002575">
    <property type="entry name" value="Aminoglycoside_PTrfase"/>
</dbReference>
<dbReference type="Gene3D" id="3.90.1200.10">
    <property type="match status" value="1"/>
</dbReference>
<dbReference type="RefSeq" id="WP_073792994.1">
    <property type="nucleotide sequence ID" value="NZ_LFBV01000008.1"/>
</dbReference>
<evidence type="ECO:0000259" key="1">
    <source>
        <dbReference type="Pfam" id="PF01636"/>
    </source>
</evidence>
<dbReference type="AlphaFoldDB" id="A0A1Q4V2E0"/>
<dbReference type="GO" id="GO:0016740">
    <property type="term" value="F:transferase activity"/>
    <property type="evidence" value="ECO:0007669"/>
    <property type="project" value="UniProtKB-KW"/>
</dbReference>
<proteinExistence type="predicted"/>
<dbReference type="EMBL" id="LFBV01000008">
    <property type="protein sequence ID" value="OKH92003.1"/>
    <property type="molecule type" value="Genomic_DNA"/>
</dbReference>
<gene>
    <name evidence="2" type="ORF">AB852_27635</name>
</gene>
<keyword evidence="3" id="KW-1185">Reference proteome</keyword>
<dbReference type="Pfam" id="PF01636">
    <property type="entry name" value="APH"/>
    <property type="match status" value="1"/>
</dbReference>